<proteinExistence type="inferred from homology"/>
<dbReference type="NCBIfam" id="TIGR03434">
    <property type="entry name" value="ADOP"/>
    <property type="match status" value="1"/>
</dbReference>
<evidence type="ECO:0000313" key="10">
    <source>
        <dbReference type="EMBL" id="ABJ84210.1"/>
    </source>
</evidence>
<dbReference type="GO" id="GO:0005886">
    <property type="term" value="C:plasma membrane"/>
    <property type="evidence" value="ECO:0007669"/>
    <property type="project" value="UniProtKB-SubCell"/>
</dbReference>
<evidence type="ECO:0000256" key="1">
    <source>
        <dbReference type="ARBA" id="ARBA00004651"/>
    </source>
</evidence>
<dbReference type="Pfam" id="PF02687">
    <property type="entry name" value="FtsX"/>
    <property type="match status" value="2"/>
</dbReference>
<dbReference type="Pfam" id="PF12704">
    <property type="entry name" value="MacB_PCD"/>
    <property type="match status" value="2"/>
</dbReference>
<dbReference type="InterPro" id="IPR047928">
    <property type="entry name" value="Perm_prefix_1"/>
</dbReference>
<feature type="domain" description="MacB-like periplasmic core" evidence="9">
    <location>
        <begin position="97"/>
        <end position="328"/>
    </location>
</feature>
<keyword evidence="2" id="KW-1003">Cell membrane</keyword>
<dbReference type="PANTHER" id="PTHR30572">
    <property type="entry name" value="MEMBRANE COMPONENT OF TRANSPORTER-RELATED"/>
    <property type="match status" value="1"/>
</dbReference>
<protein>
    <recommendedName>
        <fullName evidence="11">Permease</fullName>
    </recommendedName>
</protein>
<gene>
    <name evidence="10" type="ordered locus">Acid_3233</name>
</gene>
<dbReference type="InParanoid" id="Q02D59"/>
<evidence type="ECO:0000256" key="2">
    <source>
        <dbReference type="ARBA" id="ARBA00022475"/>
    </source>
</evidence>
<feature type="transmembrane region" description="Helical" evidence="7">
    <location>
        <begin position="374"/>
        <end position="399"/>
    </location>
</feature>
<evidence type="ECO:0000256" key="5">
    <source>
        <dbReference type="ARBA" id="ARBA00023136"/>
    </source>
</evidence>
<dbReference type="EMBL" id="CP000473">
    <property type="protein sequence ID" value="ABJ84210.1"/>
    <property type="molecule type" value="Genomic_DNA"/>
</dbReference>
<evidence type="ECO:0000259" key="9">
    <source>
        <dbReference type="Pfam" id="PF12704"/>
    </source>
</evidence>
<dbReference type="InterPro" id="IPR025857">
    <property type="entry name" value="MacB_PCD"/>
</dbReference>
<evidence type="ECO:0000256" key="6">
    <source>
        <dbReference type="ARBA" id="ARBA00038076"/>
    </source>
</evidence>
<name>Q02D59_SOLUE</name>
<reference evidence="10" key="1">
    <citation type="submission" date="2006-10" db="EMBL/GenBank/DDBJ databases">
        <title>Complete sequence of Solibacter usitatus Ellin6076.</title>
        <authorList>
            <consortium name="US DOE Joint Genome Institute"/>
            <person name="Copeland A."/>
            <person name="Lucas S."/>
            <person name="Lapidus A."/>
            <person name="Barry K."/>
            <person name="Detter J.C."/>
            <person name="Glavina del Rio T."/>
            <person name="Hammon N."/>
            <person name="Israni S."/>
            <person name="Dalin E."/>
            <person name="Tice H."/>
            <person name="Pitluck S."/>
            <person name="Thompson L.S."/>
            <person name="Brettin T."/>
            <person name="Bruce D."/>
            <person name="Han C."/>
            <person name="Tapia R."/>
            <person name="Gilna P."/>
            <person name="Schmutz J."/>
            <person name="Larimer F."/>
            <person name="Land M."/>
            <person name="Hauser L."/>
            <person name="Kyrpides N."/>
            <person name="Mikhailova N."/>
            <person name="Janssen P.H."/>
            <person name="Kuske C.R."/>
            <person name="Richardson P."/>
        </authorList>
    </citation>
    <scope>NUCLEOTIDE SEQUENCE</scope>
    <source>
        <strain evidence="10">Ellin6076</strain>
    </source>
</reference>
<evidence type="ECO:0000256" key="3">
    <source>
        <dbReference type="ARBA" id="ARBA00022692"/>
    </source>
</evidence>
<organism evidence="10">
    <name type="scientific">Solibacter usitatus (strain Ellin6076)</name>
    <dbReference type="NCBI Taxonomy" id="234267"/>
    <lineage>
        <taxon>Bacteria</taxon>
        <taxon>Pseudomonadati</taxon>
        <taxon>Acidobacteriota</taxon>
        <taxon>Terriglobia</taxon>
        <taxon>Bryobacterales</taxon>
        <taxon>Solibacteraceae</taxon>
        <taxon>Candidatus Solibacter</taxon>
    </lineage>
</organism>
<evidence type="ECO:0008006" key="11">
    <source>
        <dbReference type="Google" id="ProtNLM"/>
    </source>
</evidence>
<dbReference type="InterPro" id="IPR050250">
    <property type="entry name" value="Macrolide_Exporter_MacB"/>
</dbReference>
<feature type="transmembrane region" description="Helical" evidence="7">
    <location>
        <begin position="525"/>
        <end position="547"/>
    </location>
</feature>
<feature type="domain" description="ABC3 transporter permease C-terminal" evidence="8">
    <location>
        <begin position="380"/>
        <end position="502"/>
    </location>
</feature>
<dbReference type="NCBIfam" id="NF038403">
    <property type="entry name" value="perm_prefix_1"/>
    <property type="match status" value="1"/>
</dbReference>
<feature type="transmembrane region" description="Helical" evidence="7">
    <location>
        <begin position="430"/>
        <end position="452"/>
    </location>
</feature>
<evidence type="ECO:0000259" key="8">
    <source>
        <dbReference type="Pfam" id="PF02687"/>
    </source>
</evidence>
<feature type="transmembrane region" description="Helical" evidence="7">
    <location>
        <begin position="799"/>
        <end position="820"/>
    </location>
</feature>
<keyword evidence="3 7" id="KW-0812">Transmembrane</keyword>
<dbReference type="OrthoDB" id="127117at2"/>
<sequence>MRALRRLFKRLGWWASARKDEERLRAEIEAHLALQTDENMRAGLSAEEARREAVWKFGPVEALKESYREQRGLPSIETLIQDTRYALRRLRMAPTFTIATILTLALGIGAMTSIFTLVHAVLLRSLPVANPAELVRLGKEARCCYWSAYDQGKEHSLVSYDLYKYFLANTREFAELSAFSASTHLLGVRRTGGTEPAHGYPGEFVSGNYFATFGISAYAGRGLTGADDRPGAPEVAVMSYRLWQQKFGSDSSVIGDVFTINNKPFTIVGVAPPGFFGETLRNSPPDFFIPLNTSLVADDLHDQELAWLELIGRMKPGSRQESVEAEMRVELKQWLFANWGYMKANARANFPDQTLYLRPGGAGITSMREQYEHWLQILMTVSGFVLLIVCANVANLMLVRGMERRRQTSLSIALGARTARVVRQPLIESLLLSLGGGVAGLGIAFAGTRLLLHLAFPSLRGLGEIPISASPSLTVLLFALCTSVVVGAAFSIAPAWMATRVHPIEALRGASRSTVRTGSFSRKTLVVVQAALSLVLLAASGLLTAALHRLENQDFGFEQERRIIAHMDPRLGGYHAEQLAPLFDRIHDSIAKIPGVESVALSMYSPLNGNNWGANVWVDGQPPPGPKEEAFASMDRTTAGYFEAIGNPILRGRGITKEDTADSRHVAVVNEAFARRFFGNQDPVGRHFGRLESQSSRLYEVVGVAKDARYLTFNLGKPVSPMFFLPGVQHDVPDNDPGSHYLQDIVIVMRPGVSLPVAQLTQAMASVDPNLPLIWIRPLSEQAANLFRQQRLIARLTSFFGILSLVLACIGMYGVTAFNAGSRVTEIGVRMALGASRRDAIAIILRGAFGLIVIGLVLGLPLTFAAGRFLGNELYGMNPYDPVVVLTAAAALGFAAFLASLIPALRASRISPMEALRAE</sequence>
<dbReference type="KEGG" id="sus:Acid_3233"/>
<dbReference type="PANTHER" id="PTHR30572:SF4">
    <property type="entry name" value="ABC TRANSPORTER PERMEASE YTRF"/>
    <property type="match status" value="1"/>
</dbReference>
<keyword evidence="5 7" id="KW-0472">Membrane</keyword>
<dbReference type="GO" id="GO:0022857">
    <property type="term" value="F:transmembrane transporter activity"/>
    <property type="evidence" value="ECO:0007669"/>
    <property type="project" value="TreeGrafter"/>
</dbReference>
<evidence type="ECO:0000256" key="4">
    <source>
        <dbReference type="ARBA" id="ARBA00022989"/>
    </source>
</evidence>
<feature type="transmembrane region" description="Helical" evidence="7">
    <location>
        <begin position="841"/>
        <end position="864"/>
    </location>
</feature>
<dbReference type="InterPro" id="IPR003838">
    <property type="entry name" value="ABC3_permease_C"/>
</dbReference>
<feature type="transmembrane region" description="Helical" evidence="7">
    <location>
        <begin position="884"/>
        <end position="905"/>
    </location>
</feature>
<feature type="domain" description="MacB-like periplasmic core" evidence="9">
    <location>
        <begin position="530"/>
        <end position="757"/>
    </location>
</feature>
<accession>Q02D59</accession>
<evidence type="ECO:0000256" key="7">
    <source>
        <dbReference type="SAM" id="Phobius"/>
    </source>
</evidence>
<dbReference type="AlphaFoldDB" id="Q02D59"/>
<dbReference type="HOGENOM" id="CLU_009433_1_0_0"/>
<feature type="transmembrane region" description="Helical" evidence="7">
    <location>
        <begin position="472"/>
        <end position="498"/>
    </location>
</feature>
<comment type="similarity">
    <text evidence="6">Belongs to the ABC-4 integral membrane protein family.</text>
</comment>
<feature type="domain" description="ABC3 transporter permease C-terminal" evidence="8">
    <location>
        <begin position="799"/>
        <end position="912"/>
    </location>
</feature>
<dbReference type="STRING" id="234267.Acid_3233"/>
<keyword evidence="4 7" id="KW-1133">Transmembrane helix</keyword>
<dbReference type="eggNOG" id="COG0577">
    <property type="taxonomic scope" value="Bacteria"/>
</dbReference>
<feature type="transmembrane region" description="Helical" evidence="7">
    <location>
        <begin position="96"/>
        <end position="122"/>
    </location>
</feature>
<comment type="subcellular location">
    <subcellularLocation>
        <location evidence="1">Cell membrane</location>
        <topology evidence="1">Multi-pass membrane protein</topology>
    </subcellularLocation>
</comment>
<dbReference type="InterPro" id="IPR017800">
    <property type="entry name" value="ADOP"/>
</dbReference>